<evidence type="ECO:0000313" key="2">
    <source>
        <dbReference type="Proteomes" id="UP000653730"/>
    </source>
</evidence>
<gene>
    <name evidence="1" type="ORF">IBL28_07415</name>
</gene>
<accession>A0A926Q1N9</accession>
<comment type="caution">
    <text evidence="1">The sequence shown here is derived from an EMBL/GenBank/DDBJ whole genome shotgun (WGS) entry which is preliminary data.</text>
</comment>
<evidence type="ECO:0000313" key="1">
    <source>
        <dbReference type="EMBL" id="MBC9795788.1"/>
    </source>
</evidence>
<dbReference type="InterPro" id="IPR010287">
    <property type="entry name" value="DUF892_YciF-like"/>
</dbReference>
<dbReference type="InterPro" id="IPR047114">
    <property type="entry name" value="YciF"/>
</dbReference>
<dbReference type="Gene3D" id="1.20.1260.10">
    <property type="match status" value="1"/>
</dbReference>
<dbReference type="SUPFAM" id="SSF47240">
    <property type="entry name" value="Ferritin-like"/>
    <property type="match status" value="1"/>
</dbReference>
<proteinExistence type="predicted"/>
<dbReference type="RefSeq" id="WP_187964936.1">
    <property type="nucleotide sequence ID" value="NZ_JACVDC010000015.1"/>
</dbReference>
<dbReference type="PANTHER" id="PTHR30565:SF9">
    <property type="entry name" value="PROTEIN YCIF"/>
    <property type="match status" value="1"/>
</dbReference>
<keyword evidence="2" id="KW-1185">Reference proteome</keyword>
<dbReference type="InterPro" id="IPR009078">
    <property type="entry name" value="Ferritin-like_SF"/>
</dbReference>
<dbReference type="Pfam" id="PF05974">
    <property type="entry name" value="DUF892"/>
    <property type="match status" value="1"/>
</dbReference>
<reference evidence="1 2" key="1">
    <citation type="submission" date="2020-09" db="EMBL/GenBank/DDBJ databases">
        <title>Sinomicrobium weinanense sp. nov., a halophilic bacteria isolated from saline-alkali soil.</title>
        <authorList>
            <person name="Wu P."/>
            <person name="Ren H."/>
            <person name="Mei Y."/>
            <person name="Liang Y."/>
            <person name="Chen Z."/>
        </authorList>
    </citation>
    <scope>NUCLEOTIDE SEQUENCE [LARGE SCALE GENOMIC DNA]</scope>
    <source>
        <strain evidence="1 2">FJxs</strain>
    </source>
</reference>
<name>A0A926Q1N9_9FLAO</name>
<dbReference type="EMBL" id="JACVDC010000015">
    <property type="protein sequence ID" value="MBC9795788.1"/>
    <property type="molecule type" value="Genomic_DNA"/>
</dbReference>
<protein>
    <submittedName>
        <fullName evidence="1">DUF892 family protein</fullName>
    </submittedName>
</protein>
<organism evidence="1 2">
    <name type="scientific">Sinomicrobium weinanense</name>
    <dbReference type="NCBI Taxonomy" id="2842200"/>
    <lineage>
        <taxon>Bacteria</taxon>
        <taxon>Pseudomonadati</taxon>
        <taxon>Bacteroidota</taxon>
        <taxon>Flavobacteriia</taxon>
        <taxon>Flavobacteriales</taxon>
        <taxon>Flavobacteriaceae</taxon>
        <taxon>Sinomicrobium</taxon>
    </lineage>
</organism>
<dbReference type="Proteomes" id="UP000653730">
    <property type="component" value="Unassembled WGS sequence"/>
</dbReference>
<dbReference type="PANTHER" id="PTHR30565">
    <property type="entry name" value="PROTEIN YCIF"/>
    <property type="match status" value="1"/>
</dbReference>
<sequence length="168" mass="19140">MNNTIENLRELFVQQSLLLYDTAMREQSELPYIAKNISTPELKELVQKKLRSSKNTGDFLQEVFHTMDIRHEVEKSACCECILTQTEELIDRSKDPYVCDAVIVNTLQQLCHNNIVSLGSLASYAREIGQKEIAFSLEGLSAEEENTDKELARLAKHSINRKASFSIM</sequence>
<dbReference type="AlphaFoldDB" id="A0A926Q1N9"/>
<dbReference type="InterPro" id="IPR012347">
    <property type="entry name" value="Ferritin-like"/>
</dbReference>